<dbReference type="Pfam" id="PF07519">
    <property type="entry name" value="Tannase"/>
    <property type="match status" value="2"/>
</dbReference>
<comment type="similarity">
    <text evidence="1 9">Belongs to the tannase family.</text>
</comment>
<proteinExistence type="inferred from homology"/>
<evidence type="ECO:0000256" key="6">
    <source>
        <dbReference type="ARBA" id="ARBA00022837"/>
    </source>
</evidence>
<evidence type="ECO:0000256" key="7">
    <source>
        <dbReference type="ARBA" id="ARBA00023157"/>
    </source>
</evidence>
<keyword evidence="2" id="KW-0719">Serine esterase</keyword>
<dbReference type="GeneID" id="63815353"/>
<keyword evidence="5 9" id="KW-0378">Hydrolase</keyword>
<keyword evidence="8" id="KW-0802">TPR repeat</keyword>
<keyword evidence="6" id="KW-0106">Calcium</keyword>
<dbReference type="InterPro" id="IPR011118">
    <property type="entry name" value="Tannase/feruloyl_esterase"/>
</dbReference>
<dbReference type="GO" id="GO:0030600">
    <property type="term" value="F:feruloyl esterase activity"/>
    <property type="evidence" value="ECO:0007669"/>
    <property type="project" value="UniProtKB-ARBA"/>
</dbReference>
<dbReference type="PANTHER" id="PTHR45588">
    <property type="entry name" value="TPR DOMAIN-CONTAINING PROTEIN"/>
    <property type="match status" value="1"/>
</dbReference>
<evidence type="ECO:0000256" key="3">
    <source>
        <dbReference type="ARBA" id="ARBA00022723"/>
    </source>
</evidence>
<accession>A0A2T5LUL5</accession>
<dbReference type="GO" id="GO:0046872">
    <property type="term" value="F:metal ion binding"/>
    <property type="evidence" value="ECO:0007669"/>
    <property type="project" value="UniProtKB-KW"/>
</dbReference>
<gene>
    <name evidence="10" type="ORF">P175DRAFT_0509937</name>
</gene>
<reference evidence="10 11" key="1">
    <citation type="journal article" date="2018" name="Proc. Natl. Acad. Sci. U.S.A.">
        <title>Linking secondary metabolites to gene clusters through genome sequencing of six diverse Aspergillus species.</title>
        <authorList>
            <person name="Kaerboelling I."/>
            <person name="Vesth T.C."/>
            <person name="Frisvad J.C."/>
            <person name="Nybo J.L."/>
            <person name="Theobald S."/>
            <person name="Kuo A."/>
            <person name="Bowyer P."/>
            <person name="Matsuda Y."/>
            <person name="Mondo S."/>
            <person name="Lyhne E.K."/>
            <person name="Kogle M.E."/>
            <person name="Clum A."/>
            <person name="Lipzen A."/>
            <person name="Salamov A."/>
            <person name="Ngan C.Y."/>
            <person name="Daum C."/>
            <person name="Chiniquy J."/>
            <person name="Barry K."/>
            <person name="LaButti K."/>
            <person name="Haridas S."/>
            <person name="Simmons B.A."/>
            <person name="Magnuson J.K."/>
            <person name="Mortensen U.H."/>
            <person name="Larsen T.O."/>
            <person name="Grigoriev I.V."/>
            <person name="Baker S.E."/>
            <person name="Andersen M.R."/>
        </authorList>
    </citation>
    <scope>NUCLEOTIDE SEQUENCE [LARGE SCALE GENOMIC DNA]</scope>
    <source>
        <strain evidence="10 11">IBT 24754</strain>
    </source>
</reference>
<evidence type="ECO:0000313" key="11">
    <source>
        <dbReference type="Proteomes" id="UP000244073"/>
    </source>
</evidence>
<dbReference type="EMBL" id="MSFN02000005">
    <property type="protein sequence ID" value="PTU19975.1"/>
    <property type="molecule type" value="Genomic_DNA"/>
</dbReference>
<dbReference type="VEuPathDB" id="FungiDB:P175DRAFT_0509937"/>
<dbReference type="EC" id="3.1.1.-" evidence="9"/>
<sequence length="1012" mass="112774">MASDTQSTGDVPPYDGDYYNLGTFHRPAQTWFDRGLIWTYAFNHEEAAVCFQNAITQDPQCAMAYWGLAYTLGPNYNKPWPFFEDGELETTVQRTHEAANNAKQHALNAKPVESAIIDAVQYRYPQGQPVTDCSAWNQGYADAMKSAYERFPNDLDVAALYADSMMNLTPWGLWDLRTGQPARGARTLEIKEVLDRALESEGGLTHPGLLHLYIHLMEMSGAPEEALSVADNLRGLVPDAGHLNHMPTHLDILCGDYRRAIASNSDAIRSDEKFVARAGPVNFYTLYRSHDYHFRIYAAMFVGQSKVALDTAAELEASIPEELLRIESPPMADWLEGFLSTRIHVLIRFGRWDDILSLDLPHDPELYCATTAMIHYGRGVAFAATGKVEEAIKERASFQDAREKVPASRMLFNNTCVDILAIASAMLDGELEYRRGNFETAFAHLRRSIELDDGLPYDEPWGWMQPTRHAYGALLLEQGHVEEAAAVYSADLGMDDTLPRASQHLNNQCSDFLPQSYFPNATVWAAEYLSAGTNLSLPDNDPSCSPSFQAVSVDVCRVSLAVPTSEDSGILMELWLPRNWTGRRFLATGNGGMAGCIEYADMDYAASHGFAVTGSNNGHNGNSGKAFYQHPQVLIDFSWRALHTSVEIGKALTHAFYGQSHRKSYYLGCSLGGLQGMRSAEMFPLSFDGIVAGSPAVDFNDLISWRAHFYPITGSVDSSNFISQEQWEKVIHPEVLLQCDGIDRVRDGIIEDPMLCHFQASALLCHKRKGRQCLTPQQVEIVQKIFSPFEDDDGAMIYPRMQPGSEIEASKELYTGAPYPYSEDWFRYVVYSPSWDPATFCIHDAEVADALNPAGIRTWPCDLSEFQNAGGKLIAFHGQQDGKITSFNSARLYDRLMHGMHKSPLEMDNFFRFFRISGMGHCQSGPGAWVFGQLGGSPSVGIPFEKERNILAALVAWVEDGKPPDTIQGTKFIDDNPEAGEKLRRSHCRYPLRNTYVGGDPSFPESWACWSG</sequence>
<evidence type="ECO:0000313" key="10">
    <source>
        <dbReference type="EMBL" id="PTU19975.1"/>
    </source>
</evidence>
<dbReference type="InterPro" id="IPR019734">
    <property type="entry name" value="TPR_rpt"/>
</dbReference>
<dbReference type="AlphaFoldDB" id="A0A2T5LUL5"/>
<feature type="repeat" description="TPR" evidence="8">
    <location>
        <begin position="28"/>
        <end position="61"/>
    </location>
</feature>
<evidence type="ECO:0000256" key="4">
    <source>
        <dbReference type="ARBA" id="ARBA00022729"/>
    </source>
</evidence>
<evidence type="ECO:0000256" key="8">
    <source>
        <dbReference type="PROSITE-ProRule" id="PRU00339"/>
    </source>
</evidence>
<dbReference type="Gene3D" id="1.25.40.10">
    <property type="entry name" value="Tetratricopeptide repeat domain"/>
    <property type="match status" value="2"/>
</dbReference>
<dbReference type="RefSeq" id="XP_040751367.1">
    <property type="nucleotide sequence ID" value="XM_040898471.1"/>
</dbReference>
<organism evidence="10 11">
    <name type="scientific">Aspergillus ochraceoroseus IBT 24754</name>
    <dbReference type="NCBI Taxonomy" id="1392256"/>
    <lineage>
        <taxon>Eukaryota</taxon>
        <taxon>Fungi</taxon>
        <taxon>Dikarya</taxon>
        <taxon>Ascomycota</taxon>
        <taxon>Pezizomycotina</taxon>
        <taxon>Eurotiomycetes</taxon>
        <taxon>Eurotiomycetidae</taxon>
        <taxon>Eurotiales</taxon>
        <taxon>Aspergillaceae</taxon>
        <taxon>Aspergillus</taxon>
        <taxon>Aspergillus subgen. Nidulantes</taxon>
    </lineage>
</organism>
<dbReference type="SUPFAM" id="SSF53474">
    <property type="entry name" value="alpha/beta-Hydrolases"/>
    <property type="match status" value="1"/>
</dbReference>
<dbReference type="PANTHER" id="PTHR45588:SF1">
    <property type="entry name" value="WW DOMAIN-CONTAINING PROTEIN"/>
    <property type="match status" value="1"/>
</dbReference>
<evidence type="ECO:0000256" key="9">
    <source>
        <dbReference type="RuleBase" id="RU361238"/>
    </source>
</evidence>
<name>A0A2T5LUL5_9EURO</name>
<dbReference type="Gene3D" id="3.40.50.1820">
    <property type="entry name" value="alpha/beta hydrolase"/>
    <property type="match status" value="1"/>
</dbReference>
<evidence type="ECO:0000256" key="1">
    <source>
        <dbReference type="ARBA" id="ARBA00006249"/>
    </source>
</evidence>
<dbReference type="SUPFAM" id="SSF48452">
    <property type="entry name" value="TPR-like"/>
    <property type="match status" value="2"/>
</dbReference>
<keyword evidence="7" id="KW-1015">Disulfide bond</keyword>
<keyword evidence="3" id="KW-0479">Metal-binding</keyword>
<dbReference type="SMART" id="SM00028">
    <property type="entry name" value="TPR"/>
    <property type="match status" value="3"/>
</dbReference>
<evidence type="ECO:0000256" key="2">
    <source>
        <dbReference type="ARBA" id="ARBA00022487"/>
    </source>
</evidence>
<comment type="caution">
    <text evidence="10">The sequence shown here is derived from an EMBL/GenBank/DDBJ whole genome shotgun (WGS) entry which is preliminary data.</text>
</comment>
<dbReference type="OrthoDB" id="414774at2759"/>
<dbReference type="InterPro" id="IPR029058">
    <property type="entry name" value="AB_hydrolase_fold"/>
</dbReference>
<dbReference type="Proteomes" id="UP000244073">
    <property type="component" value="Unassembled WGS sequence"/>
</dbReference>
<dbReference type="PROSITE" id="PS50005">
    <property type="entry name" value="TPR"/>
    <property type="match status" value="1"/>
</dbReference>
<keyword evidence="4" id="KW-0732">Signal</keyword>
<dbReference type="InterPro" id="IPR011990">
    <property type="entry name" value="TPR-like_helical_dom_sf"/>
</dbReference>
<evidence type="ECO:0000256" key="5">
    <source>
        <dbReference type="ARBA" id="ARBA00022801"/>
    </source>
</evidence>
<protein>
    <recommendedName>
        <fullName evidence="9">Carboxylic ester hydrolase</fullName>
        <ecNumber evidence="9">3.1.1.-</ecNumber>
    </recommendedName>
</protein>